<dbReference type="InterPro" id="IPR047114">
    <property type="entry name" value="YciF"/>
</dbReference>
<dbReference type="Pfam" id="PF05974">
    <property type="entry name" value="DUF892"/>
    <property type="match status" value="1"/>
</dbReference>
<dbReference type="CDD" id="cd07909">
    <property type="entry name" value="YciF"/>
    <property type="match status" value="1"/>
</dbReference>
<dbReference type="RefSeq" id="WP_252853129.1">
    <property type="nucleotide sequence ID" value="NZ_JAMXLR010000051.1"/>
</dbReference>
<gene>
    <name evidence="1" type="ORF">NG895_13990</name>
</gene>
<protein>
    <submittedName>
        <fullName evidence="1">Ferritin-like domain-containing protein</fullName>
    </submittedName>
</protein>
<dbReference type="AlphaFoldDB" id="A0A9X2FHK0"/>
<dbReference type="SUPFAM" id="SSF47240">
    <property type="entry name" value="Ferritin-like"/>
    <property type="match status" value="1"/>
</dbReference>
<dbReference type="PANTHER" id="PTHR30565">
    <property type="entry name" value="PROTEIN YCIF"/>
    <property type="match status" value="1"/>
</dbReference>
<proteinExistence type="predicted"/>
<dbReference type="Gene3D" id="1.20.1260.10">
    <property type="match status" value="1"/>
</dbReference>
<name>A0A9X2FHK0_9BACT</name>
<evidence type="ECO:0000313" key="2">
    <source>
        <dbReference type="Proteomes" id="UP001155241"/>
    </source>
</evidence>
<reference evidence="1" key="1">
    <citation type="submission" date="2022-06" db="EMBL/GenBank/DDBJ databases">
        <title>Aeoliella straminimaris, a novel planctomycete from sediments.</title>
        <authorList>
            <person name="Vitorino I.R."/>
            <person name="Lage O.M."/>
        </authorList>
    </citation>
    <scope>NUCLEOTIDE SEQUENCE</scope>
    <source>
        <strain evidence="1">ICT_H6.2</strain>
    </source>
</reference>
<dbReference type="EMBL" id="JAMXLR010000051">
    <property type="protein sequence ID" value="MCO6045016.1"/>
    <property type="molecule type" value="Genomic_DNA"/>
</dbReference>
<sequence length="170" mass="18696">MGLLLTKKFDTLNDLFVDQVKDLYDAEQRLTKAIPHMVEAAQSPELKSAFEHHLKETEGQVKRLEKVFELIDTKPDRETCDAMKGLLSEGDEVLDSDGDPSVIDAALIAAAQRVEHYEMAGYGTARTLARQLGLEQVAELLQQTLNEESAADDKLTHIAETSVNVAAATS</sequence>
<organism evidence="1 2">
    <name type="scientific">Aeoliella straminimaris</name>
    <dbReference type="NCBI Taxonomy" id="2954799"/>
    <lineage>
        <taxon>Bacteria</taxon>
        <taxon>Pseudomonadati</taxon>
        <taxon>Planctomycetota</taxon>
        <taxon>Planctomycetia</taxon>
        <taxon>Pirellulales</taxon>
        <taxon>Lacipirellulaceae</taxon>
        <taxon>Aeoliella</taxon>
    </lineage>
</organism>
<dbReference type="InterPro" id="IPR009078">
    <property type="entry name" value="Ferritin-like_SF"/>
</dbReference>
<dbReference type="InterPro" id="IPR010287">
    <property type="entry name" value="DUF892_YciF-like"/>
</dbReference>
<comment type="caution">
    <text evidence="1">The sequence shown here is derived from an EMBL/GenBank/DDBJ whole genome shotgun (WGS) entry which is preliminary data.</text>
</comment>
<evidence type="ECO:0000313" key="1">
    <source>
        <dbReference type="EMBL" id="MCO6045016.1"/>
    </source>
</evidence>
<dbReference type="Proteomes" id="UP001155241">
    <property type="component" value="Unassembled WGS sequence"/>
</dbReference>
<keyword evidence="2" id="KW-1185">Reference proteome</keyword>
<dbReference type="PANTHER" id="PTHR30565:SF9">
    <property type="entry name" value="PROTEIN YCIF"/>
    <property type="match status" value="1"/>
</dbReference>
<dbReference type="InterPro" id="IPR012347">
    <property type="entry name" value="Ferritin-like"/>
</dbReference>
<accession>A0A9X2FHK0</accession>